<feature type="chain" id="PRO_5043505285" description="Gnk2-homologous domain-containing protein" evidence="15">
    <location>
        <begin position="36"/>
        <end position="323"/>
    </location>
</feature>
<dbReference type="FunFam" id="3.30.430.20:FF:000001">
    <property type="entry name" value="cysteine-rich repeat secretory protein 3"/>
    <property type="match status" value="1"/>
</dbReference>
<comment type="similarity">
    <text evidence="13">Belongs to the cysteine-rich repeat secretory protein family. Plasmodesmata-located proteins (PDLD) subfamily.</text>
</comment>
<comment type="caution">
    <text evidence="17">The sequence shown here is derived from an EMBL/GenBank/DDBJ whole genome shotgun (WGS) entry which is preliminary data.</text>
</comment>
<comment type="subcellular location">
    <subcellularLocation>
        <location evidence="12">Cell junction</location>
        <location evidence="12">Plasmodesma</location>
    </subcellularLocation>
    <subcellularLocation>
        <location evidence="1">Cell membrane</location>
        <topology evidence="1">Single-pass type I membrane protein</topology>
    </subcellularLocation>
</comment>
<dbReference type="Pfam" id="PF01657">
    <property type="entry name" value="Stress-antifung"/>
    <property type="match status" value="2"/>
</dbReference>
<keyword evidence="7" id="KW-0677">Repeat</keyword>
<evidence type="ECO:0000259" key="16">
    <source>
        <dbReference type="PROSITE" id="PS51473"/>
    </source>
</evidence>
<dbReference type="GO" id="GO:0009506">
    <property type="term" value="C:plasmodesma"/>
    <property type="evidence" value="ECO:0007669"/>
    <property type="project" value="UniProtKB-SubCell"/>
</dbReference>
<dbReference type="EMBL" id="CAMGYJ010000006">
    <property type="protein sequence ID" value="CAI0434602.1"/>
    <property type="molecule type" value="Genomic_DNA"/>
</dbReference>
<dbReference type="GO" id="GO:0005886">
    <property type="term" value="C:plasma membrane"/>
    <property type="evidence" value="ECO:0007669"/>
    <property type="project" value="UniProtKB-SubCell"/>
</dbReference>
<sequence>MGFPFSKQPFTSFSFFYYCILAALCLGLFVSPSSSADVTNLIFKGCSDQKFQDPSGISAQNLKDLFQSLVSQSAQKPYSTASSGAGAAAINGLYQCRGDLSTAQCYDCVGRIPDKFDRLCGGGAPSVAARVQLAGCYLKYEVAGFKQTPETQLLFKVCGSTTAAGDGFQQRRDAALDAMANGLKSGGGNGVFATGSYQSVFYLAQCEGDLSGGGGGECGNCVKSAVEAVKTQCGGSIGGQAYLNKCYVSYTYYPNGVPIIDNTSGGGGGKPHTARTAAIVVGGVAAVGFLVACLLCVKSALKRNRGGGGGGKHGHGGGGGGWN</sequence>
<keyword evidence="9 14" id="KW-1133">Transmembrane helix</keyword>
<dbReference type="Proteomes" id="UP001154282">
    <property type="component" value="Unassembled WGS sequence"/>
</dbReference>
<gene>
    <name evidence="17" type="ORF">LITE_LOCUS24325</name>
</gene>
<keyword evidence="2" id="KW-0813">Transport</keyword>
<feature type="domain" description="Gnk2-homologous" evidence="16">
    <location>
        <begin position="150"/>
        <end position="255"/>
    </location>
</feature>
<evidence type="ECO:0000256" key="3">
    <source>
        <dbReference type="ARBA" id="ARBA00022475"/>
    </source>
</evidence>
<keyword evidence="11" id="KW-1015">Disulfide bond</keyword>
<evidence type="ECO:0000256" key="14">
    <source>
        <dbReference type="SAM" id="Phobius"/>
    </source>
</evidence>
<keyword evidence="6 15" id="KW-0732">Signal</keyword>
<evidence type="ECO:0000256" key="11">
    <source>
        <dbReference type="ARBA" id="ARBA00023157"/>
    </source>
</evidence>
<evidence type="ECO:0000256" key="7">
    <source>
        <dbReference type="ARBA" id="ARBA00022737"/>
    </source>
</evidence>
<keyword evidence="5 14" id="KW-0812">Transmembrane</keyword>
<dbReference type="PANTHER" id="PTHR32080">
    <property type="entry name" value="ANTIFUNGAL PROTEIN GINKBILOBIN-2-LIKE"/>
    <property type="match status" value="1"/>
</dbReference>
<reference evidence="17" key="1">
    <citation type="submission" date="2022-08" db="EMBL/GenBank/DDBJ databases">
        <authorList>
            <person name="Gutierrez-Valencia J."/>
        </authorList>
    </citation>
    <scope>NUCLEOTIDE SEQUENCE</scope>
</reference>
<evidence type="ECO:0000256" key="2">
    <source>
        <dbReference type="ARBA" id="ARBA00022448"/>
    </source>
</evidence>
<feature type="transmembrane region" description="Helical" evidence="14">
    <location>
        <begin position="277"/>
        <end position="297"/>
    </location>
</feature>
<dbReference type="CDD" id="cd23509">
    <property type="entry name" value="Gnk2-like"/>
    <property type="match status" value="2"/>
</dbReference>
<evidence type="ECO:0000256" key="15">
    <source>
        <dbReference type="SAM" id="SignalP"/>
    </source>
</evidence>
<dbReference type="InterPro" id="IPR051378">
    <property type="entry name" value="Cell2Cell_Antifungal"/>
</dbReference>
<keyword evidence="3" id="KW-1003">Cell membrane</keyword>
<evidence type="ECO:0000256" key="10">
    <source>
        <dbReference type="ARBA" id="ARBA00023136"/>
    </source>
</evidence>
<proteinExistence type="inferred from homology"/>
<dbReference type="GO" id="GO:0010497">
    <property type="term" value="P:plasmodesmata-mediated intercellular transport"/>
    <property type="evidence" value="ECO:0007669"/>
    <property type="project" value="TreeGrafter"/>
</dbReference>
<evidence type="ECO:0000313" key="17">
    <source>
        <dbReference type="EMBL" id="CAI0434602.1"/>
    </source>
</evidence>
<keyword evidence="18" id="KW-1185">Reference proteome</keyword>
<keyword evidence="4" id="KW-0945">Host-virus interaction</keyword>
<dbReference type="AlphaFoldDB" id="A0AAV0LK38"/>
<evidence type="ECO:0000256" key="1">
    <source>
        <dbReference type="ARBA" id="ARBA00004251"/>
    </source>
</evidence>
<evidence type="ECO:0000256" key="12">
    <source>
        <dbReference type="ARBA" id="ARBA00024184"/>
    </source>
</evidence>
<evidence type="ECO:0000256" key="5">
    <source>
        <dbReference type="ARBA" id="ARBA00022692"/>
    </source>
</evidence>
<evidence type="ECO:0000256" key="4">
    <source>
        <dbReference type="ARBA" id="ARBA00022581"/>
    </source>
</evidence>
<organism evidence="17 18">
    <name type="scientific">Linum tenue</name>
    <dbReference type="NCBI Taxonomy" id="586396"/>
    <lineage>
        <taxon>Eukaryota</taxon>
        <taxon>Viridiplantae</taxon>
        <taxon>Streptophyta</taxon>
        <taxon>Embryophyta</taxon>
        <taxon>Tracheophyta</taxon>
        <taxon>Spermatophyta</taxon>
        <taxon>Magnoliopsida</taxon>
        <taxon>eudicotyledons</taxon>
        <taxon>Gunneridae</taxon>
        <taxon>Pentapetalae</taxon>
        <taxon>rosids</taxon>
        <taxon>fabids</taxon>
        <taxon>Malpighiales</taxon>
        <taxon>Linaceae</taxon>
        <taxon>Linum</taxon>
    </lineage>
</organism>
<feature type="domain" description="Gnk2-homologous" evidence="16">
    <location>
        <begin position="39"/>
        <end position="145"/>
    </location>
</feature>
<dbReference type="GO" id="GO:0046739">
    <property type="term" value="P:transport of virus in multicellular host"/>
    <property type="evidence" value="ECO:0007669"/>
    <property type="project" value="TreeGrafter"/>
</dbReference>
<dbReference type="PANTHER" id="PTHR32080:SF36">
    <property type="entry name" value="PLASMODESMATA-LOCATED PROTEIN 1"/>
    <property type="match status" value="1"/>
</dbReference>
<evidence type="ECO:0000256" key="13">
    <source>
        <dbReference type="ARBA" id="ARBA00038393"/>
    </source>
</evidence>
<name>A0AAV0LK38_9ROSI</name>
<protein>
    <recommendedName>
        <fullName evidence="16">Gnk2-homologous domain-containing protein</fullName>
    </recommendedName>
</protein>
<evidence type="ECO:0000313" key="18">
    <source>
        <dbReference type="Proteomes" id="UP001154282"/>
    </source>
</evidence>
<evidence type="ECO:0000256" key="8">
    <source>
        <dbReference type="ARBA" id="ARBA00022949"/>
    </source>
</evidence>
<feature type="signal peptide" evidence="15">
    <location>
        <begin position="1"/>
        <end position="35"/>
    </location>
</feature>
<dbReference type="InterPro" id="IPR038408">
    <property type="entry name" value="GNK2_sf"/>
</dbReference>
<dbReference type="InterPro" id="IPR002902">
    <property type="entry name" value="GNK2"/>
</dbReference>
<keyword evidence="10 14" id="KW-0472">Membrane</keyword>
<evidence type="ECO:0000256" key="6">
    <source>
        <dbReference type="ARBA" id="ARBA00022729"/>
    </source>
</evidence>
<keyword evidence="8" id="KW-0965">Cell junction</keyword>
<evidence type="ECO:0000256" key="9">
    <source>
        <dbReference type="ARBA" id="ARBA00022989"/>
    </source>
</evidence>
<dbReference type="PROSITE" id="PS51473">
    <property type="entry name" value="GNK2"/>
    <property type="match status" value="2"/>
</dbReference>
<dbReference type="Gene3D" id="3.30.430.20">
    <property type="entry name" value="Gnk2 domain, C-X8-C-X2-C motif"/>
    <property type="match status" value="2"/>
</dbReference>
<accession>A0AAV0LK38</accession>